<protein>
    <submittedName>
        <fullName evidence="3">5_nucleotid_C domain-containing protein</fullName>
    </submittedName>
</protein>
<dbReference type="WBParaSite" id="maker-unitig_24925-snap-gene-0.1-mRNA-1">
    <property type="protein sequence ID" value="maker-unitig_24925-snap-gene-0.1-mRNA-1"/>
    <property type="gene ID" value="maker-unitig_24925-snap-gene-0.1"/>
</dbReference>
<dbReference type="Gene3D" id="3.60.21.10">
    <property type="match status" value="1"/>
</dbReference>
<dbReference type="GO" id="GO:0009166">
    <property type="term" value="P:nucleotide catabolic process"/>
    <property type="evidence" value="ECO:0007669"/>
    <property type="project" value="InterPro"/>
</dbReference>
<dbReference type="PANTHER" id="PTHR11575">
    <property type="entry name" value="5'-NUCLEOTIDASE-RELATED"/>
    <property type="match status" value="1"/>
</dbReference>
<sequence length="519" mass="56427">RTVQVYTGPHAYQYRLRKGYKYTALTHAHWSSAYTIEQGKSGWGAAAHSALQRRVNIEPAGHIGGAARFVTRRCALSPSSNLWCSSPATCSARRPSSTATRGQHLVQCAQSLNIDAACFGNHDFDFGVDNGASAARRPDFPGCCPNIIDRERLAGAGRSLETVCIDHRASGLRIGIVGLVELEWVDTLSTVDPEDIRFFDFCTRRRAAGRQAEAVTITITASSLLNNRAIVKSGTDFRQFQRGQPSLSISLRHSKSRYRLWTLTARNNSEDPEVAKAVERVTWETWRREHAARAGPGGLDRPGVPVRAHPLPRRPTLGNFIVSDIVLTALQARLRAESTLRLVQGRPVLVPGWLTSASTAEPCLATTGRTGVSMWPALDEADPQACGGYPACASRFDGTRPPGSRSTHPASKSRDKPMVADTQYRMATKYYLYCGKDGYDIAARLPAAGRRRGRGPVWSVAVQNYFTASGAAARLAAAEEPAPLPPAANEPSTVLRGGQPAGRRSRKLPRPPPTKRFPG</sequence>
<proteinExistence type="predicted"/>
<dbReference type="InterPro" id="IPR006179">
    <property type="entry name" value="5_nucleotidase/apyrase"/>
</dbReference>
<keyword evidence="2" id="KW-1185">Reference proteome</keyword>
<dbReference type="GO" id="GO:0016787">
    <property type="term" value="F:hydrolase activity"/>
    <property type="evidence" value="ECO:0007669"/>
    <property type="project" value="InterPro"/>
</dbReference>
<evidence type="ECO:0000313" key="3">
    <source>
        <dbReference type="WBParaSite" id="maker-unitig_24925-snap-gene-0.1-mRNA-1"/>
    </source>
</evidence>
<name>A0A1I8F8P1_9PLAT</name>
<feature type="region of interest" description="Disordered" evidence="1">
    <location>
        <begin position="477"/>
        <end position="519"/>
    </location>
</feature>
<evidence type="ECO:0000313" key="2">
    <source>
        <dbReference type="Proteomes" id="UP000095280"/>
    </source>
</evidence>
<dbReference type="InterPro" id="IPR029052">
    <property type="entry name" value="Metallo-depent_PP-like"/>
</dbReference>
<reference evidence="3" key="1">
    <citation type="submission" date="2016-11" db="UniProtKB">
        <authorList>
            <consortium name="WormBaseParasite"/>
        </authorList>
    </citation>
    <scope>IDENTIFICATION</scope>
</reference>
<organism evidence="2 3">
    <name type="scientific">Macrostomum lignano</name>
    <dbReference type="NCBI Taxonomy" id="282301"/>
    <lineage>
        <taxon>Eukaryota</taxon>
        <taxon>Metazoa</taxon>
        <taxon>Spiralia</taxon>
        <taxon>Lophotrochozoa</taxon>
        <taxon>Platyhelminthes</taxon>
        <taxon>Rhabditophora</taxon>
        <taxon>Macrostomorpha</taxon>
        <taxon>Macrostomida</taxon>
        <taxon>Macrostomidae</taxon>
        <taxon>Macrostomum</taxon>
    </lineage>
</organism>
<dbReference type="InterPro" id="IPR036907">
    <property type="entry name" value="5'-Nucleotdase_C_sf"/>
</dbReference>
<feature type="compositionally biased region" description="Pro residues" evidence="1">
    <location>
        <begin position="510"/>
        <end position="519"/>
    </location>
</feature>
<dbReference type="AlphaFoldDB" id="A0A1I8F8P1"/>
<evidence type="ECO:0000256" key="1">
    <source>
        <dbReference type="SAM" id="MobiDB-lite"/>
    </source>
</evidence>
<dbReference type="SUPFAM" id="SSF55816">
    <property type="entry name" value="5'-nucleotidase (syn. UDP-sugar hydrolase), C-terminal domain"/>
    <property type="match status" value="1"/>
</dbReference>
<dbReference type="Gene3D" id="3.90.780.10">
    <property type="entry name" value="5'-Nucleotidase, C-terminal domain"/>
    <property type="match status" value="1"/>
</dbReference>
<dbReference type="Proteomes" id="UP000095280">
    <property type="component" value="Unplaced"/>
</dbReference>
<dbReference type="SUPFAM" id="SSF56300">
    <property type="entry name" value="Metallo-dependent phosphatases"/>
    <property type="match status" value="1"/>
</dbReference>
<feature type="region of interest" description="Disordered" evidence="1">
    <location>
        <begin position="394"/>
        <end position="418"/>
    </location>
</feature>
<accession>A0A1I8F8P1</accession>
<dbReference type="PANTHER" id="PTHR11575:SF48">
    <property type="entry name" value="5'-NUCLEOTIDASE"/>
    <property type="match status" value="1"/>
</dbReference>